<reference evidence="2 3" key="1">
    <citation type="submission" date="2018-05" db="EMBL/GenBank/DDBJ databases">
        <title>Paenibacillus flagellatus sp. nov., isolated from selenium mineral soil.</title>
        <authorList>
            <person name="Dai X."/>
        </authorList>
    </citation>
    <scope>NUCLEOTIDE SEQUENCE [LARGE SCALE GENOMIC DNA]</scope>
    <source>
        <strain evidence="2 3">DXL2</strain>
    </source>
</reference>
<dbReference type="EMBL" id="QJVJ01000003">
    <property type="protein sequence ID" value="PYI55450.1"/>
    <property type="molecule type" value="Genomic_DNA"/>
</dbReference>
<name>A0A2V5KKU7_9BACL</name>
<keyword evidence="3" id="KW-1185">Reference proteome</keyword>
<evidence type="ECO:0000313" key="3">
    <source>
        <dbReference type="Proteomes" id="UP000247476"/>
    </source>
</evidence>
<sequence length="121" mass="13194">MTYSTIVFKQISVQQMSGNSGVFVGNNDASLWGSFGKQQTGVQADGDAVRNRTYFRDNDVVDMVAIGPSAFASGFRRSRSGAGGRPKTNGRSAMRARGGRRPKRRKSRSNANTTKKNRSSR</sequence>
<evidence type="ECO:0000313" key="2">
    <source>
        <dbReference type="EMBL" id="PYI55450.1"/>
    </source>
</evidence>
<evidence type="ECO:0000256" key="1">
    <source>
        <dbReference type="SAM" id="MobiDB-lite"/>
    </source>
</evidence>
<feature type="compositionally biased region" description="Basic residues" evidence="1">
    <location>
        <begin position="97"/>
        <end position="108"/>
    </location>
</feature>
<dbReference type="OrthoDB" id="2665833at2"/>
<accession>A0A2V5KKU7</accession>
<dbReference type="Proteomes" id="UP000247476">
    <property type="component" value="Unassembled WGS sequence"/>
</dbReference>
<feature type="region of interest" description="Disordered" evidence="1">
    <location>
        <begin position="72"/>
        <end position="121"/>
    </location>
</feature>
<dbReference type="RefSeq" id="WP_110839252.1">
    <property type="nucleotide sequence ID" value="NZ_QJVJ01000003.1"/>
</dbReference>
<gene>
    <name evidence="2" type="ORF">DLM86_06860</name>
</gene>
<proteinExistence type="predicted"/>
<dbReference type="AlphaFoldDB" id="A0A2V5KKU7"/>
<organism evidence="2 3">
    <name type="scientific">Paenibacillus flagellatus</name>
    <dbReference type="NCBI Taxonomy" id="2211139"/>
    <lineage>
        <taxon>Bacteria</taxon>
        <taxon>Bacillati</taxon>
        <taxon>Bacillota</taxon>
        <taxon>Bacilli</taxon>
        <taxon>Bacillales</taxon>
        <taxon>Paenibacillaceae</taxon>
        <taxon>Paenibacillus</taxon>
    </lineage>
</organism>
<comment type="caution">
    <text evidence="2">The sequence shown here is derived from an EMBL/GenBank/DDBJ whole genome shotgun (WGS) entry which is preliminary data.</text>
</comment>
<protein>
    <submittedName>
        <fullName evidence="2">Uncharacterized protein</fullName>
    </submittedName>
</protein>